<evidence type="ECO:0000313" key="1">
    <source>
        <dbReference type="EMBL" id="CAD7411829.1"/>
    </source>
</evidence>
<organism evidence="1">
    <name type="scientific">Timema cristinae</name>
    <name type="common">Walking stick</name>
    <dbReference type="NCBI Taxonomy" id="61476"/>
    <lineage>
        <taxon>Eukaryota</taxon>
        <taxon>Metazoa</taxon>
        <taxon>Ecdysozoa</taxon>
        <taxon>Arthropoda</taxon>
        <taxon>Hexapoda</taxon>
        <taxon>Insecta</taxon>
        <taxon>Pterygota</taxon>
        <taxon>Neoptera</taxon>
        <taxon>Polyneoptera</taxon>
        <taxon>Phasmatodea</taxon>
        <taxon>Timematodea</taxon>
        <taxon>Timematoidea</taxon>
        <taxon>Timematidae</taxon>
        <taxon>Timema</taxon>
    </lineage>
</organism>
<accession>A0A7R9DBW0</accession>
<reference evidence="1" key="1">
    <citation type="submission" date="2020-11" db="EMBL/GenBank/DDBJ databases">
        <authorList>
            <person name="Tran Van P."/>
        </authorList>
    </citation>
    <scope>NUCLEOTIDE SEQUENCE</scope>
</reference>
<dbReference type="AlphaFoldDB" id="A0A7R9DBW0"/>
<name>A0A7R9DBW0_TIMCR</name>
<dbReference type="EMBL" id="OC322457">
    <property type="protein sequence ID" value="CAD7411829.1"/>
    <property type="molecule type" value="Genomic_DNA"/>
</dbReference>
<gene>
    <name evidence="1" type="ORF">TCEB3V08_LOCUS11114</name>
</gene>
<protein>
    <submittedName>
        <fullName evidence="1">Uncharacterized protein</fullName>
    </submittedName>
</protein>
<proteinExistence type="predicted"/>
<sequence>MCGRSLSQVSTKNMTSTIGFKPDCCFNTEVRGRSQPRQWPSISSLTCHSEQTISYENMCLLPLAQTFTKPTSCNTIVT</sequence>